<dbReference type="GO" id="GO:0046872">
    <property type="term" value="F:metal ion binding"/>
    <property type="evidence" value="ECO:0007669"/>
    <property type="project" value="UniProtKB-KW"/>
</dbReference>
<evidence type="ECO:0000256" key="1">
    <source>
        <dbReference type="ARBA" id="ARBA00022714"/>
    </source>
</evidence>
<keyword evidence="8" id="KW-0223">Dioxygenase</keyword>
<dbReference type="STRING" id="545501.BN997_02949"/>
<evidence type="ECO:0000256" key="5">
    <source>
        <dbReference type="ARBA" id="ARBA00034078"/>
    </source>
</evidence>
<organism evidence="8 9">
    <name type="scientific">Oceanobacillus oncorhynchi</name>
    <dbReference type="NCBI Taxonomy" id="545501"/>
    <lineage>
        <taxon>Bacteria</taxon>
        <taxon>Bacillati</taxon>
        <taxon>Bacillota</taxon>
        <taxon>Bacilli</taxon>
        <taxon>Bacillales</taxon>
        <taxon>Bacillaceae</taxon>
        <taxon>Oceanobacillus</taxon>
    </lineage>
</organism>
<keyword evidence="8" id="KW-0560">Oxidoreductase</keyword>
<keyword evidence="3" id="KW-0408">Iron</keyword>
<proteinExistence type="inferred from homology"/>
<dbReference type="InterPro" id="IPR017941">
    <property type="entry name" value="Rieske_2Fe-2S"/>
</dbReference>
<feature type="domain" description="Rieske" evidence="7">
    <location>
        <begin position="15"/>
        <end position="111"/>
    </location>
</feature>
<dbReference type="GO" id="GO:0016705">
    <property type="term" value="F:oxidoreductase activity, acting on paired donors, with incorporation or reduction of molecular oxygen"/>
    <property type="evidence" value="ECO:0007669"/>
    <property type="project" value="UniProtKB-ARBA"/>
</dbReference>
<dbReference type="PANTHER" id="PTHR21496:SF0">
    <property type="entry name" value="RIESKE DOMAIN-CONTAINING PROTEIN"/>
    <property type="match status" value="1"/>
</dbReference>
<protein>
    <submittedName>
        <fullName evidence="8">Naphthalene 1,2-dioxygenase/salicylate 5-hydroxylase systems, ferredoxin component</fullName>
    </submittedName>
</protein>
<dbReference type="PANTHER" id="PTHR21496">
    <property type="entry name" value="FERREDOXIN-RELATED"/>
    <property type="match status" value="1"/>
</dbReference>
<dbReference type="GO" id="GO:0004497">
    <property type="term" value="F:monooxygenase activity"/>
    <property type="evidence" value="ECO:0007669"/>
    <property type="project" value="UniProtKB-ARBA"/>
</dbReference>
<comment type="similarity">
    <text evidence="6">Belongs to the bacterial ring-hydroxylating dioxygenase ferredoxin component family.</text>
</comment>
<gene>
    <name evidence="8" type="primary">nagAb</name>
    <name evidence="8" type="ORF">BN997_02949</name>
</gene>
<keyword evidence="9" id="KW-1185">Reference proteome</keyword>
<dbReference type="Gene3D" id="2.102.10.10">
    <property type="entry name" value="Rieske [2Fe-2S] iron-sulphur domain"/>
    <property type="match status" value="1"/>
</dbReference>
<dbReference type="EMBL" id="CDGG01000001">
    <property type="protein sequence ID" value="CEI83060.1"/>
    <property type="molecule type" value="Genomic_DNA"/>
</dbReference>
<evidence type="ECO:0000313" key="9">
    <source>
        <dbReference type="Proteomes" id="UP000040453"/>
    </source>
</evidence>
<dbReference type="CDD" id="cd03528">
    <property type="entry name" value="Rieske_RO_ferredoxin"/>
    <property type="match status" value="1"/>
</dbReference>
<keyword evidence="1" id="KW-0001">2Fe-2S</keyword>
<evidence type="ECO:0000259" key="7">
    <source>
        <dbReference type="PROSITE" id="PS51296"/>
    </source>
</evidence>
<dbReference type="Pfam" id="PF00355">
    <property type="entry name" value="Rieske"/>
    <property type="match status" value="1"/>
</dbReference>
<reference evidence="8 9" key="1">
    <citation type="submission" date="2014-11" db="EMBL/GenBank/DDBJ databases">
        <authorList>
            <person name="Urmite Genomes Urmite Genomes"/>
        </authorList>
    </citation>
    <scope>NUCLEOTIDE SEQUENCE [LARGE SCALE GENOMIC DNA]</scope>
    <source>
        <strain evidence="8 9">Oc5</strain>
    </source>
</reference>
<keyword evidence="2" id="KW-0479">Metal-binding</keyword>
<evidence type="ECO:0000256" key="3">
    <source>
        <dbReference type="ARBA" id="ARBA00023004"/>
    </source>
</evidence>
<accession>A0A0A1MCH0</accession>
<dbReference type="InterPro" id="IPR036922">
    <property type="entry name" value="Rieske_2Fe-2S_sf"/>
</dbReference>
<dbReference type="GO" id="GO:0051537">
    <property type="term" value="F:2 iron, 2 sulfur cluster binding"/>
    <property type="evidence" value="ECO:0007669"/>
    <property type="project" value="UniProtKB-KW"/>
</dbReference>
<dbReference type="PROSITE" id="PS51296">
    <property type="entry name" value="RIESKE"/>
    <property type="match status" value="1"/>
</dbReference>
<dbReference type="OrthoDB" id="593800at2"/>
<dbReference type="GO" id="GO:0051213">
    <property type="term" value="F:dioxygenase activity"/>
    <property type="evidence" value="ECO:0007669"/>
    <property type="project" value="UniProtKB-KW"/>
</dbReference>
<evidence type="ECO:0000256" key="2">
    <source>
        <dbReference type="ARBA" id="ARBA00022723"/>
    </source>
</evidence>
<name>A0A0A1MCH0_9BACI</name>
<evidence type="ECO:0000313" key="8">
    <source>
        <dbReference type="EMBL" id="CEI83060.1"/>
    </source>
</evidence>
<evidence type="ECO:0000256" key="6">
    <source>
        <dbReference type="ARBA" id="ARBA00038001"/>
    </source>
</evidence>
<comment type="cofactor">
    <cofactor evidence="5">
        <name>[2Fe-2S] cluster</name>
        <dbReference type="ChEBI" id="CHEBI:190135"/>
    </cofactor>
</comment>
<evidence type="ECO:0000256" key="4">
    <source>
        <dbReference type="ARBA" id="ARBA00023014"/>
    </source>
</evidence>
<dbReference type="AlphaFoldDB" id="A0A0A1MCH0"/>
<dbReference type="Proteomes" id="UP000040453">
    <property type="component" value="Unassembled WGS sequence"/>
</dbReference>
<dbReference type="RefSeq" id="WP_042533254.1">
    <property type="nucleotide sequence ID" value="NZ_CDGG01000001.1"/>
</dbReference>
<keyword evidence="4" id="KW-0411">Iron-sulfur</keyword>
<sequence>MTNQTENLPLEENKYTFAAASDSVKEGEMIDIFLGKETVVLARVDGSVYAVDGICSHAYSEMVDGELEDHCLYCPLHFACFDIRDGSVLEGPAVTPLSVYDVMEQDGSIWIKALDIYGE</sequence>
<dbReference type="SUPFAM" id="SSF50022">
    <property type="entry name" value="ISP domain"/>
    <property type="match status" value="1"/>
</dbReference>